<dbReference type="SUPFAM" id="SSF53649">
    <property type="entry name" value="Alkaline phosphatase-like"/>
    <property type="match status" value="1"/>
</dbReference>
<evidence type="ECO:0000313" key="5">
    <source>
        <dbReference type="Proteomes" id="UP001374803"/>
    </source>
</evidence>
<comment type="similarity">
    <text evidence="1">Belongs to the sulfatase family.</text>
</comment>
<dbReference type="InterPro" id="IPR000917">
    <property type="entry name" value="Sulfatase_N"/>
</dbReference>
<dbReference type="EMBL" id="CP089983">
    <property type="protein sequence ID" value="WXB01218.1"/>
    <property type="molecule type" value="Genomic_DNA"/>
</dbReference>
<dbReference type="PANTHER" id="PTHR42693:SF33">
    <property type="entry name" value="ARYLSULFATASE"/>
    <property type="match status" value="1"/>
</dbReference>
<dbReference type="Gene3D" id="3.40.720.10">
    <property type="entry name" value="Alkaline Phosphatase, subunit A"/>
    <property type="match status" value="1"/>
</dbReference>
<dbReference type="Pfam" id="PF00884">
    <property type="entry name" value="Sulfatase"/>
    <property type="match status" value="1"/>
</dbReference>
<reference evidence="4" key="1">
    <citation type="submission" date="2021-12" db="EMBL/GenBank/DDBJ databases">
        <title>Discovery of the Pendulisporaceae a myxobacterial family with distinct sporulation behavior and unique specialized metabolism.</title>
        <authorList>
            <person name="Garcia R."/>
            <person name="Popoff A."/>
            <person name="Bader C.D."/>
            <person name="Loehr J."/>
            <person name="Walesch S."/>
            <person name="Walt C."/>
            <person name="Boldt J."/>
            <person name="Bunk B."/>
            <person name="Haeckl F.J.F.P.J."/>
            <person name="Gunesch A.P."/>
            <person name="Birkelbach J."/>
            <person name="Nuebel U."/>
            <person name="Pietschmann T."/>
            <person name="Bach T."/>
            <person name="Mueller R."/>
        </authorList>
    </citation>
    <scope>NUCLEOTIDE SEQUENCE</scope>
    <source>
        <strain evidence="4">MSr11367</strain>
    </source>
</reference>
<proteinExistence type="inferred from homology"/>
<dbReference type="InterPro" id="IPR017850">
    <property type="entry name" value="Alkaline_phosphatase_core_sf"/>
</dbReference>
<feature type="domain" description="Sulfatase N-terminal" evidence="3">
    <location>
        <begin position="74"/>
        <end position="343"/>
    </location>
</feature>
<gene>
    <name evidence="4" type="ORF">LVJ94_30395</name>
</gene>
<dbReference type="CDD" id="cd16148">
    <property type="entry name" value="sulfatase_like"/>
    <property type="match status" value="1"/>
</dbReference>
<feature type="compositionally biased region" description="Low complexity" evidence="2">
    <location>
        <begin position="35"/>
        <end position="56"/>
    </location>
</feature>
<organism evidence="4 5">
    <name type="scientific">Pendulispora rubella</name>
    <dbReference type="NCBI Taxonomy" id="2741070"/>
    <lineage>
        <taxon>Bacteria</taxon>
        <taxon>Pseudomonadati</taxon>
        <taxon>Myxococcota</taxon>
        <taxon>Myxococcia</taxon>
        <taxon>Myxococcales</taxon>
        <taxon>Sorangiineae</taxon>
        <taxon>Pendulisporaceae</taxon>
        <taxon>Pendulispora</taxon>
    </lineage>
</organism>
<keyword evidence="5" id="KW-1185">Reference proteome</keyword>
<dbReference type="InterPro" id="IPR050738">
    <property type="entry name" value="Sulfatase"/>
</dbReference>
<dbReference type="Proteomes" id="UP001374803">
    <property type="component" value="Chromosome"/>
</dbReference>
<evidence type="ECO:0000256" key="2">
    <source>
        <dbReference type="SAM" id="MobiDB-lite"/>
    </source>
</evidence>
<dbReference type="RefSeq" id="WP_394830828.1">
    <property type="nucleotide sequence ID" value="NZ_CP089929.1"/>
</dbReference>
<sequence length="456" mass="49967">MINRPRALLPVGAICTMALVACARKEDPKPAQGLPSSSSASATSPAAAASTDKPATQGNPQASSSAEAGRNALNVVLITIDCLRADMPWAGYPKPIAPRLTEFASKAVEYTHAYSLSSYTSMSVGGFLSGRLPGELKRDGYFFGTYAKENLFFPELLQDAKIYTSGAHAHGYFKKSGLEQGFDSWELVPNLKWNNTTDENITSPELEAIAERQLSDPRADSGRFFAWVHFLDPHDKYMTHDGISWGKTQRDRYDGEITFTDRYVGKLLDFIASRPWASRTAIIITADHGEAFGEHKQYVHGFELWENLVRVPLLVSLPGATARKIDTPRSAIDLAPTIVDLFGLTPPDSFLGKSLVPEVRGTAADPRDILIDLPATSDNDRKRAFIHGNLKVIASGEADLPQVFDIKEDPGELTPIRGTDASKEIVALYKERQKPLQDVPPTKCKEGCLNGGYRKK</sequence>
<dbReference type="PANTHER" id="PTHR42693">
    <property type="entry name" value="ARYLSULFATASE FAMILY MEMBER"/>
    <property type="match status" value="1"/>
</dbReference>
<evidence type="ECO:0000313" key="4">
    <source>
        <dbReference type="EMBL" id="WXB01218.1"/>
    </source>
</evidence>
<dbReference type="PROSITE" id="PS51257">
    <property type="entry name" value="PROKAR_LIPOPROTEIN"/>
    <property type="match status" value="1"/>
</dbReference>
<protein>
    <submittedName>
        <fullName evidence="4">Sulfatase</fullName>
    </submittedName>
</protein>
<evidence type="ECO:0000256" key="1">
    <source>
        <dbReference type="ARBA" id="ARBA00008779"/>
    </source>
</evidence>
<evidence type="ECO:0000259" key="3">
    <source>
        <dbReference type="Pfam" id="PF00884"/>
    </source>
</evidence>
<feature type="region of interest" description="Disordered" evidence="2">
    <location>
        <begin position="28"/>
        <end position="66"/>
    </location>
</feature>
<accession>A0ABZ2KRD4</accession>
<feature type="compositionally biased region" description="Polar residues" evidence="2">
    <location>
        <begin position="57"/>
        <end position="66"/>
    </location>
</feature>
<name>A0ABZ2KRD4_9BACT</name>